<dbReference type="InterPro" id="IPR036388">
    <property type="entry name" value="WH-like_DNA-bd_sf"/>
</dbReference>
<keyword evidence="3 7" id="KW-0862">Zinc</keyword>
<proteinExistence type="inferred from homology"/>
<feature type="binding site" evidence="7">
    <location>
        <position position="131"/>
    </location>
    <ligand>
        <name>Zn(2+)</name>
        <dbReference type="ChEBI" id="CHEBI:29105"/>
    </ligand>
</feature>
<dbReference type="PATRIC" id="fig|1435349.4.peg.1915"/>
<dbReference type="PANTHER" id="PTHR33202">
    <property type="entry name" value="ZINC UPTAKE REGULATION PROTEIN"/>
    <property type="match status" value="1"/>
</dbReference>
<evidence type="ECO:0000256" key="3">
    <source>
        <dbReference type="ARBA" id="ARBA00022833"/>
    </source>
</evidence>
<comment type="caution">
    <text evidence="8">The sequence shown here is derived from an EMBL/GenBank/DDBJ whole genome shotgun (WGS) entry which is preliminary data.</text>
</comment>
<evidence type="ECO:0000256" key="4">
    <source>
        <dbReference type="ARBA" id="ARBA00023015"/>
    </source>
</evidence>
<evidence type="ECO:0000313" key="8">
    <source>
        <dbReference type="EMBL" id="KJD31194.1"/>
    </source>
</evidence>
<dbReference type="PANTHER" id="PTHR33202:SF22">
    <property type="entry name" value="HYDROGEN PEROXIDE SENSITIVE REPRESSOR"/>
    <property type="match status" value="1"/>
</dbReference>
<dbReference type="GO" id="GO:1900376">
    <property type="term" value="P:regulation of secondary metabolite biosynthetic process"/>
    <property type="evidence" value="ECO:0007669"/>
    <property type="project" value="TreeGrafter"/>
</dbReference>
<dbReference type="GO" id="GO:0045892">
    <property type="term" value="P:negative regulation of DNA-templated transcription"/>
    <property type="evidence" value="ECO:0007669"/>
    <property type="project" value="TreeGrafter"/>
</dbReference>
<feature type="binding site" evidence="7">
    <location>
        <position position="98"/>
    </location>
    <ligand>
        <name>Zn(2+)</name>
        <dbReference type="ChEBI" id="CHEBI:29105"/>
    </ligand>
</feature>
<organism evidence="8 9">
    <name type="scientific">Neotamlana sedimentorum</name>
    <dbReference type="NCBI Taxonomy" id="1435349"/>
    <lineage>
        <taxon>Bacteria</taxon>
        <taxon>Pseudomonadati</taxon>
        <taxon>Bacteroidota</taxon>
        <taxon>Flavobacteriia</taxon>
        <taxon>Flavobacteriales</taxon>
        <taxon>Flavobacteriaceae</taxon>
        <taxon>Neotamlana</taxon>
    </lineage>
</organism>
<dbReference type="Proteomes" id="UP000032578">
    <property type="component" value="Unassembled WGS sequence"/>
</dbReference>
<feature type="binding site" evidence="7">
    <location>
        <position position="134"/>
    </location>
    <ligand>
        <name>Zn(2+)</name>
        <dbReference type="ChEBI" id="CHEBI:29105"/>
    </ligand>
</feature>
<dbReference type="Gene3D" id="3.30.1490.190">
    <property type="match status" value="1"/>
</dbReference>
<dbReference type="InterPro" id="IPR036390">
    <property type="entry name" value="WH_DNA-bd_sf"/>
</dbReference>
<keyword evidence="6" id="KW-0804">Transcription</keyword>
<keyword evidence="7" id="KW-0479">Metal-binding</keyword>
<dbReference type="AlphaFoldDB" id="A0A0D7VWK5"/>
<dbReference type="GO" id="GO:0008270">
    <property type="term" value="F:zinc ion binding"/>
    <property type="evidence" value="ECO:0007669"/>
    <property type="project" value="TreeGrafter"/>
</dbReference>
<accession>A0A0D7VWK5</accession>
<comment type="similarity">
    <text evidence="1">Belongs to the Fur family.</text>
</comment>
<dbReference type="InterPro" id="IPR043135">
    <property type="entry name" value="Fur_C"/>
</dbReference>
<sequence>MQTIEEILKIKKVNNTAIRTVVLRHLLSQEKAQSLKDIENVLVHTDRSSIFRTLKTFEKNKVIHSIEDGSGMLKYAVCAKGCNCDPKDLHYHFYCNNCNKTFCLFDIPVQNIELPDNFKIQQANMVVKGLCNNCNK</sequence>
<dbReference type="Pfam" id="PF01475">
    <property type="entry name" value="FUR"/>
    <property type="match status" value="1"/>
</dbReference>
<dbReference type="SUPFAM" id="SSF46785">
    <property type="entry name" value="Winged helix' DNA-binding domain"/>
    <property type="match status" value="1"/>
</dbReference>
<reference evidence="8 9" key="1">
    <citation type="submission" date="2014-11" db="EMBL/GenBank/DDBJ databases">
        <title>Tamlana sedimentorum sp. nov., isolated from shallow sand sediments of the Sea of Japan.</title>
        <authorList>
            <person name="Romanenko L.A."/>
        </authorList>
    </citation>
    <scope>NUCLEOTIDE SEQUENCE [LARGE SCALE GENOMIC DNA]</scope>
    <source>
        <strain evidence="8 9">JCM 19808</strain>
    </source>
</reference>
<evidence type="ECO:0000256" key="2">
    <source>
        <dbReference type="ARBA" id="ARBA00022491"/>
    </source>
</evidence>
<dbReference type="OrthoDB" id="594893at2"/>
<dbReference type="Gene3D" id="1.10.10.10">
    <property type="entry name" value="Winged helix-like DNA-binding domain superfamily/Winged helix DNA-binding domain"/>
    <property type="match status" value="1"/>
</dbReference>
<evidence type="ECO:0000313" key="9">
    <source>
        <dbReference type="Proteomes" id="UP000032578"/>
    </source>
</evidence>
<dbReference type="GO" id="GO:0003700">
    <property type="term" value="F:DNA-binding transcription factor activity"/>
    <property type="evidence" value="ECO:0007669"/>
    <property type="project" value="InterPro"/>
</dbReference>
<evidence type="ECO:0000256" key="1">
    <source>
        <dbReference type="ARBA" id="ARBA00007957"/>
    </source>
</evidence>
<keyword evidence="5" id="KW-0238">DNA-binding</keyword>
<dbReference type="EMBL" id="JTDW01000030">
    <property type="protein sequence ID" value="KJD31194.1"/>
    <property type="molecule type" value="Genomic_DNA"/>
</dbReference>
<evidence type="ECO:0000256" key="6">
    <source>
        <dbReference type="ARBA" id="ARBA00023163"/>
    </source>
</evidence>
<gene>
    <name evidence="8" type="ORF">PW52_16765</name>
</gene>
<comment type="cofactor">
    <cofactor evidence="7">
        <name>Zn(2+)</name>
        <dbReference type="ChEBI" id="CHEBI:29105"/>
    </cofactor>
    <text evidence="7">Binds 1 zinc ion per subunit.</text>
</comment>
<dbReference type="GO" id="GO:0000976">
    <property type="term" value="F:transcription cis-regulatory region binding"/>
    <property type="evidence" value="ECO:0007669"/>
    <property type="project" value="TreeGrafter"/>
</dbReference>
<keyword evidence="2" id="KW-0678">Repressor</keyword>
<evidence type="ECO:0000256" key="7">
    <source>
        <dbReference type="PIRSR" id="PIRSR602481-1"/>
    </source>
</evidence>
<keyword evidence="9" id="KW-1185">Reference proteome</keyword>
<keyword evidence="4" id="KW-0805">Transcription regulation</keyword>
<dbReference type="STRING" id="1435349.PW52_16765"/>
<name>A0A0D7VWK5_9FLAO</name>
<evidence type="ECO:0000256" key="5">
    <source>
        <dbReference type="ARBA" id="ARBA00023125"/>
    </source>
</evidence>
<dbReference type="RefSeq" id="WP_044634141.1">
    <property type="nucleotide sequence ID" value="NZ_JTDW01000030.1"/>
</dbReference>
<protein>
    <submittedName>
        <fullName evidence="8">Fur family transcriptional regulator</fullName>
    </submittedName>
</protein>
<dbReference type="InterPro" id="IPR002481">
    <property type="entry name" value="FUR"/>
</dbReference>
<feature type="binding site" evidence="7">
    <location>
        <position position="95"/>
    </location>
    <ligand>
        <name>Zn(2+)</name>
        <dbReference type="ChEBI" id="CHEBI:29105"/>
    </ligand>
</feature>